<sequence length="155" mass="17982">MASPQGRVCLLKRGCITPNGSSNHTRETYAEPKENQLIEFIEDLNLNNTSKPETITYCKVERQSTISLCIVTPDLTDRLIRGDVGREMNHDSDYIPIVTELGMSVIQLKKEIRECLTMMTHFGLNCHYFKDHEQKRRTIDTHRKESRTSKKQQKK</sequence>
<dbReference type="EMBL" id="JADCTT010000015">
    <property type="protein sequence ID" value="KAF9744205.1"/>
    <property type="molecule type" value="Genomic_DNA"/>
</dbReference>
<comment type="caution">
    <text evidence="1">The sequence shown here is derived from an EMBL/GenBank/DDBJ whole genome shotgun (WGS) entry which is preliminary data.</text>
</comment>
<dbReference type="InterPro" id="IPR036691">
    <property type="entry name" value="Endo/exonu/phosph_ase_sf"/>
</dbReference>
<protein>
    <submittedName>
        <fullName evidence="1">Uncharacterized protein</fullName>
    </submittedName>
</protein>
<evidence type="ECO:0000313" key="1">
    <source>
        <dbReference type="EMBL" id="KAF9744205.1"/>
    </source>
</evidence>
<dbReference type="Proteomes" id="UP000616885">
    <property type="component" value="Unassembled WGS sequence"/>
</dbReference>
<organism evidence="1 2">
    <name type="scientific">Bionectria ochroleuca</name>
    <name type="common">Gliocladium roseum</name>
    <dbReference type="NCBI Taxonomy" id="29856"/>
    <lineage>
        <taxon>Eukaryota</taxon>
        <taxon>Fungi</taxon>
        <taxon>Dikarya</taxon>
        <taxon>Ascomycota</taxon>
        <taxon>Pezizomycotina</taxon>
        <taxon>Sordariomycetes</taxon>
        <taxon>Hypocreomycetidae</taxon>
        <taxon>Hypocreales</taxon>
        <taxon>Bionectriaceae</taxon>
        <taxon>Clonostachys</taxon>
    </lineage>
</organism>
<proteinExistence type="predicted"/>
<name>A0A8H7N151_BIOOC</name>
<dbReference type="AlphaFoldDB" id="A0A8H7N151"/>
<evidence type="ECO:0000313" key="2">
    <source>
        <dbReference type="Proteomes" id="UP000616885"/>
    </source>
</evidence>
<reference evidence="1" key="1">
    <citation type="submission" date="2020-10" db="EMBL/GenBank/DDBJ databases">
        <title>High-Quality Genome Resource of Clonostachys rosea strain S41 by Oxford Nanopore Long-Read Sequencing.</title>
        <authorList>
            <person name="Wang H."/>
        </authorList>
    </citation>
    <scope>NUCLEOTIDE SEQUENCE</scope>
    <source>
        <strain evidence="1">S41</strain>
    </source>
</reference>
<gene>
    <name evidence="1" type="ORF">IM811_005785</name>
</gene>
<accession>A0A8H7N151</accession>
<dbReference type="Gene3D" id="3.60.10.10">
    <property type="entry name" value="Endonuclease/exonuclease/phosphatase"/>
    <property type="match status" value="1"/>
</dbReference>